<evidence type="ECO:0008006" key="4">
    <source>
        <dbReference type="Google" id="ProtNLM"/>
    </source>
</evidence>
<dbReference type="Proteomes" id="UP000294887">
    <property type="component" value="Unassembled WGS sequence"/>
</dbReference>
<gene>
    <name evidence="2" type="ORF">EV695_1309</name>
</gene>
<protein>
    <recommendedName>
        <fullName evidence="4">Curli production assembly/transport component CsgF</fullName>
    </recommendedName>
</protein>
<comment type="caution">
    <text evidence="2">The sequence shown here is derived from an EMBL/GenBank/DDBJ whole genome shotgun (WGS) entry which is preliminary data.</text>
</comment>
<dbReference type="RefSeq" id="WP_131905142.1">
    <property type="nucleotide sequence ID" value="NZ_BAAAFU010000004.1"/>
</dbReference>
<keyword evidence="3" id="KW-1185">Reference proteome</keyword>
<organism evidence="2 3">
    <name type="scientific">Cocleimonas flava</name>
    <dbReference type="NCBI Taxonomy" id="634765"/>
    <lineage>
        <taxon>Bacteria</taxon>
        <taxon>Pseudomonadati</taxon>
        <taxon>Pseudomonadota</taxon>
        <taxon>Gammaproteobacteria</taxon>
        <taxon>Thiotrichales</taxon>
        <taxon>Thiotrichaceae</taxon>
        <taxon>Cocleimonas</taxon>
    </lineage>
</organism>
<proteinExistence type="predicted"/>
<evidence type="ECO:0000256" key="1">
    <source>
        <dbReference type="SAM" id="SignalP"/>
    </source>
</evidence>
<dbReference type="AlphaFoldDB" id="A0A4R1F7Y6"/>
<feature type="signal peptide" evidence="1">
    <location>
        <begin position="1"/>
        <end position="44"/>
    </location>
</feature>
<feature type="chain" id="PRO_5021024344" description="Curli production assembly/transport component CsgF" evidence="1">
    <location>
        <begin position="45"/>
        <end position="145"/>
    </location>
</feature>
<evidence type="ECO:0000313" key="2">
    <source>
        <dbReference type="EMBL" id="TCJ86811.1"/>
    </source>
</evidence>
<keyword evidence="1" id="KW-0732">Signal</keyword>
<dbReference type="EMBL" id="SMFQ01000003">
    <property type="protein sequence ID" value="TCJ86811.1"/>
    <property type="molecule type" value="Genomic_DNA"/>
</dbReference>
<reference evidence="2 3" key="1">
    <citation type="submission" date="2019-03" db="EMBL/GenBank/DDBJ databases">
        <title>Genomic Encyclopedia of Type Strains, Phase IV (KMG-IV): sequencing the most valuable type-strain genomes for metagenomic binning, comparative biology and taxonomic classification.</title>
        <authorList>
            <person name="Goeker M."/>
        </authorList>
    </citation>
    <scope>NUCLEOTIDE SEQUENCE [LARGE SCALE GENOMIC DNA]</scope>
    <source>
        <strain evidence="2 3">DSM 24830</strain>
    </source>
</reference>
<name>A0A4R1F7Y6_9GAMM</name>
<sequence length="145" mass="15639">MKTKACFISSNMEFVKQIKLSKVKTSTACILYLSLATLSNAALAGRFDPPSLKQPLNDFDSRIDSSLFNVDFLLAHIVNNSRKTIREVGEITDTVEGLLQDTTVFTNNSGTDSASAGSVIIPPGTTADTIIILNQNEGDSIAIQR</sequence>
<evidence type="ECO:0000313" key="3">
    <source>
        <dbReference type="Proteomes" id="UP000294887"/>
    </source>
</evidence>
<accession>A0A4R1F7Y6</accession>